<reference evidence="1 2" key="1">
    <citation type="submission" date="2017-02" db="EMBL/GenBank/DDBJ databases">
        <title>Draft genome sequence of Moraxella lincolnii CCUG 9405T type strain.</title>
        <authorList>
            <person name="Salva-Serra F."/>
            <person name="Engstrom-Jakobsson H."/>
            <person name="Thorell K."/>
            <person name="Jaen-Luchoro D."/>
            <person name="Gonzales-Siles L."/>
            <person name="Karlsson R."/>
            <person name="Yazdan S."/>
            <person name="Boulund F."/>
            <person name="Johnning A."/>
            <person name="Engstrand L."/>
            <person name="Kristiansson E."/>
            <person name="Moore E."/>
        </authorList>
    </citation>
    <scope>NUCLEOTIDE SEQUENCE [LARGE SCALE GENOMIC DNA]</scope>
    <source>
        <strain evidence="1 2">CCUG 9405</strain>
    </source>
</reference>
<keyword evidence="2" id="KW-1185">Reference proteome</keyword>
<proteinExistence type="predicted"/>
<dbReference type="AlphaFoldDB" id="A0A1T0CH18"/>
<protein>
    <submittedName>
        <fullName evidence="1">Uncharacterized protein</fullName>
    </submittedName>
</protein>
<sequence length="60" mass="6880">MAAHATPPEYKDDDGNAQNDAYIDKVCEWLPILHQEGLVDAFCENILQLTKCDSTAWRWQ</sequence>
<dbReference type="Gene3D" id="3.20.20.140">
    <property type="entry name" value="Metal-dependent hydrolases"/>
    <property type="match status" value="1"/>
</dbReference>
<dbReference type="Proteomes" id="UP000191094">
    <property type="component" value="Unassembled WGS sequence"/>
</dbReference>
<evidence type="ECO:0000313" key="1">
    <source>
        <dbReference type="EMBL" id="OOS21593.1"/>
    </source>
</evidence>
<gene>
    <name evidence="1" type="ORF">B0682_02630</name>
</gene>
<comment type="caution">
    <text evidence="1">The sequence shown here is derived from an EMBL/GenBank/DDBJ whole genome shotgun (WGS) entry which is preliminary data.</text>
</comment>
<accession>A0A1T0CH18</accession>
<name>A0A1T0CH18_9GAMM</name>
<dbReference type="STRING" id="90241.B0682_02630"/>
<evidence type="ECO:0000313" key="2">
    <source>
        <dbReference type="Proteomes" id="UP000191094"/>
    </source>
</evidence>
<dbReference type="EMBL" id="MUYT01000004">
    <property type="protein sequence ID" value="OOS21593.1"/>
    <property type="molecule type" value="Genomic_DNA"/>
</dbReference>
<organism evidence="1 2">
    <name type="scientific">Lwoffella lincolnii</name>
    <dbReference type="NCBI Taxonomy" id="90241"/>
    <lineage>
        <taxon>Bacteria</taxon>
        <taxon>Pseudomonadati</taxon>
        <taxon>Pseudomonadota</taxon>
        <taxon>Gammaproteobacteria</taxon>
        <taxon>Moraxellales</taxon>
        <taxon>Moraxellaceae</taxon>
        <taxon>Lwoffella</taxon>
    </lineage>
</organism>